<dbReference type="KEGG" id="ccha:ELD05_13010"/>
<evidence type="ECO:0000313" key="2">
    <source>
        <dbReference type="EMBL" id="AZT91445.1"/>
    </source>
</evidence>
<dbReference type="RefSeq" id="WP_127352762.1">
    <property type="nucleotide sequence ID" value="NZ_CP034791.1"/>
</dbReference>
<evidence type="ECO:0000256" key="1">
    <source>
        <dbReference type="SAM" id="MobiDB-lite"/>
    </source>
</evidence>
<dbReference type="AlphaFoldDB" id="A0A3T0D8H0"/>
<proteinExistence type="predicted"/>
<feature type="region of interest" description="Disordered" evidence="1">
    <location>
        <begin position="170"/>
        <end position="198"/>
    </location>
</feature>
<accession>A0A3T0D8H0</accession>
<dbReference type="EMBL" id="CP034791">
    <property type="protein sequence ID" value="AZT91445.1"/>
    <property type="molecule type" value="Genomic_DNA"/>
</dbReference>
<dbReference type="Proteomes" id="UP000282930">
    <property type="component" value="Chromosome"/>
</dbReference>
<keyword evidence="3" id="KW-1185">Reference proteome</keyword>
<feature type="compositionally biased region" description="Low complexity" evidence="1">
    <location>
        <begin position="170"/>
        <end position="186"/>
    </location>
</feature>
<protein>
    <submittedName>
        <fullName evidence="2">Uncharacterized protein</fullName>
    </submittedName>
</protein>
<sequence>MRITKSLKAYMSLMLILTFIIAVLILPWNISYAQSNSAQNSQPDLIGVVKSLSGSKITIYIAKLSSQSDGRGFGRGRIELTNKTQTITVSSKTSIVTRVFQNGQITEKKLSTKDLKANNILYIWYADSKKKTISRILIQGTYDPYQTPEAIGVIKKVESNKITITVATIQRPQPRQNTSNNQTQQRMASQPPQGGFGRGMMNLKLSSQTKTIAISKSTVIVTRTFQNGQMTEKKLTVKDLKANNIVYIWYSDSKKTTAKRIMVMGTYSQSSSK</sequence>
<gene>
    <name evidence="2" type="ORF">ELD05_13010</name>
</gene>
<reference evidence="2 3" key="1">
    <citation type="submission" date="2018-12" db="EMBL/GenBank/DDBJ databases">
        <title>Genome sequence from the cellulolytic species, Caldicellulosiruptor changbaiensis.</title>
        <authorList>
            <person name="Blumer-Schuette S.E."/>
            <person name="Mendoza C."/>
        </authorList>
    </citation>
    <scope>NUCLEOTIDE SEQUENCE [LARGE SCALE GENOMIC DNA]</scope>
    <source>
        <strain evidence="2 3">CBS-Z</strain>
    </source>
</reference>
<evidence type="ECO:0000313" key="3">
    <source>
        <dbReference type="Proteomes" id="UP000282930"/>
    </source>
</evidence>
<name>A0A3T0D8H0_9FIRM</name>
<organism evidence="2 3">
    <name type="scientific">Caldicellulosiruptor changbaiensis</name>
    <dbReference type="NCBI Taxonomy" id="1222016"/>
    <lineage>
        <taxon>Bacteria</taxon>
        <taxon>Bacillati</taxon>
        <taxon>Bacillota</taxon>
        <taxon>Bacillota incertae sedis</taxon>
        <taxon>Caldicellulosiruptorales</taxon>
        <taxon>Caldicellulosiruptoraceae</taxon>
        <taxon>Caldicellulosiruptor</taxon>
    </lineage>
</organism>